<reference evidence="2 3" key="1">
    <citation type="submission" date="2021-02" db="EMBL/GenBank/DDBJ databases">
        <title>Leishmania (Mundinia) enrietti genome sequencing and assembly.</title>
        <authorList>
            <person name="Almutairi H."/>
            <person name="Gatherer D."/>
        </authorList>
    </citation>
    <scope>NUCLEOTIDE SEQUENCE [LARGE SCALE GENOMIC DNA]</scope>
    <source>
        <strain evidence="2">CUR178</strain>
    </source>
</reference>
<evidence type="ECO:0000256" key="1">
    <source>
        <dbReference type="SAM" id="MobiDB-lite"/>
    </source>
</evidence>
<protein>
    <submittedName>
        <fullName evidence="2">Uncharacterized protein</fullName>
    </submittedName>
</protein>
<proteinExistence type="predicted"/>
<feature type="region of interest" description="Disordered" evidence="1">
    <location>
        <begin position="1"/>
        <end position="80"/>
    </location>
</feature>
<sequence length="236" mass="27954">MAPKKNNAKRETKRKELTEEDMLRLGMTPEDIQRILGERGKSSEDKQAEHVREEAQRREAEARQRQQRDHQKQVDSMVAEEVTTRATLRYDEDQEWTQMESGELTPAKLKILRHLAVVEAQRRAEEAKRRQGEELAAYQAKLQSMTDEQRAIFLEEEKEKEKRRIEDIVASEEKRMERERRREARRKARKERLLNNQNADDLLSSDDDEPGTKDTKKKGKEAAIDELEFNLHEKYL</sequence>
<dbReference type="KEGG" id="lenr:94168133"/>
<keyword evidence="3" id="KW-1185">Reference proteome</keyword>
<dbReference type="RefSeq" id="XP_067688726.1">
    <property type="nucleotide sequence ID" value="XM_067832623.1"/>
</dbReference>
<gene>
    <name evidence="2" type="ORF">CUR178_00845</name>
</gene>
<dbReference type="EMBL" id="JAFHKP010000035">
    <property type="protein sequence ID" value="KAG5467204.1"/>
    <property type="molecule type" value="Genomic_DNA"/>
</dbReference>
<dbReference type="AlphaFoldDB" id="A0A836G6C3"/>
<feature type="compositionally biased region" description="Basic and acidic residues" evidence="1">
    <location>
        <begin position="8"/>
        <end position="23"/>
    </location>
</feature>
<organism evidence="2 3">
    <name type="scientific">Leishmania enriettii</name>
    <dbReference type="NCBI Taxonomy" id="5663"/>
    <lineage>
        <taxon>Eukaryota</taxon>
        <taxon>Discoba</taxon>
        <taxon>Euglenozoa</taxon>
        <taxon>Kinetoplastea</taxon>
        <taxon>Metakinetoplastina</taxon>
        <taxon>Trypanosomatida</taxon>
        <taxon>Trypanosomatidae</taxon>
        <taxon>Leishmaniinae</taxon>
        <taxon>Leishmania</taxon>
    </lineage>
</organism>
<feature type="region of interest" description="Disordered" evidence="1">
    <location>
        <begin position="158"/>
        <end position="223"/>
    </location>
</feature>
<dbReference type="Proteomes" id="UP000674179">
    <property type="component" value="Chromosome 35"/>
</dbReference>
<dbReference type="GeneID" id="94168133"/>
<evidence type="ECO:0000313" key="2">
    <source>
        <dbReference type="EMBL" id="KAG5467204.1"/>
    </source>
</evidence>
<feature type="compositionally biased region" description="Basic and acidic residues" evidence="1">
    <location>
        <begin position="31"/>
        <end position="73"/>
    </location>
</feature>
<feature type="compositionally biased region" description="Basic and acidic residues" evidence="1">
    <location>
        <begin position="158"/>
        <end position="182"/>
    </location>
</feature>
<comment type="caution">
    <text evidence="2">The sequence shown here is derived from an EMBL/GenBank/DDBJ whole genome shotgun (WGS) entry which is preliminary data.</text>
</comment>
<accession>A0A836G6C3</accession>
<name>A0A836G6C3_LEIEN</name>
<dbReference type="OrthoDB" id="273497at2759"/>
<evidence type="ECO:0000313" key="3">
    <source>
        <dbReference type="Proteomes" id="UP000674179"/>
    </source>
</evidence>